<dbReference type="HOGENOM" id="CLU_2062670_0_0_1"/>
<reference evidence="2" key="1">
    <citation type="journal article" date="2013" name="G3 (Bethesda)">
        <title>Comparative genomics of a plant-pathogenic fungus, Pyrenophora tritici-repentis, reveals transduplication and the impact of repeat elements on pathogenicity and population divergence.</title>
        <authorList>
            <person name="Manning V.A."/>
            <person name="Pandelova I."/>
            <person name="Dhillon B."/>
            <person name="Wilhelm L.J."/>
            <person name="Goodwin S.B."/>
            <person name="Berlin A.M."/>
            <person name="Figueroa M."/>
            <person name="Freitag M."/>
            <person name="Hane J.K."/>
            <person name="Henrissat B."/>
            <person name="Holman W.H."/>
            <person name="Kodira C.D."/>
            <person name="Martin J."/>
            <person name="Oliver R.P."/>
            <person name="Robbertse B."/>
            <person name="Schackwitz W."/>
            <person name="Schwartz D.C."/>
            <person name="Spatafora J.W."/>
            <person name="Turgeon B.G."/>
            <person name="Yandava C."/>
            <person name="Young S."/>
            <person name="Zhou S."/>
            <person name="Zeng Q."/>
            <person name="Grigoriev I.V."/>
            <person name="Ma L.-J."/>
            <person name="Ciuffetti L.M."/>
        </authorList>
    </citation>
    <scope>NUCLEOTIDE SEQUENCE [LARGE SCALE GENOMIC DNA]</scope>
    <source>
        <strain evidence="2">Pt-1C-BFP</strain>
    </source>
</reference>
<organism evidence="1 2">
    <name type="scientific">Pyrenophora tritici-repentis (strain Pt-1C-BFP)</name>
    <name type="common">Wheat tan spot fungus</name>
    <name type="synonym">Drechslera tritici-repentis</name>
    <dbReference type="NCBI Taxonomy" id="426418"/>
    <lineage>
        <taxon>Eukaryota</taxon>
        <taxon>Fungi</taxon>
        <taxon>Dikarya</taxon>
        <taxon>Ascomycota</taxon>
        <taxon>Pezizomycotina</taxon>
        <taxon>Dothideomycetes</taxon>
        <taxon>Pleosporomycetidae</taxon>
        <taxon>Pleosporales</taxon>
        <taxon>Pleosporineae</taxon>
        <taxon>Pleosporaceae</taxon>
        <taxon>Pyrenophora</taxon>
    </lineage>
</organism>
<name>B2W2B0_PYRTR</name>
<dbReference type="AlphaFoldDB" id="B2W2B0"/>
<gene>
    <name evidence="1" type="ORF">PTRG_03558</name>
</gene>
<dbReference type="InParanoid" id="B2W2B0"/>
<evidence type="ECO:0000313" key="2">
    <source>
        <dbReference type="Proteomes" id="UP000001471"/>
    </source>
</evidence>
<dbReference type="EMBL" id="DS231617">
    <property type="protein sequence ID" value="EDU46396.1"/>
    <property type="molecule type" value="Genomic_DNA"/>
</dbReference>
<sequence>MVPRARCGVVAGGSGAVGRRGRAEILYLSEGSVLTERPAGCWVNACYNEFKEAEAKKSLQLKSSHDGNGRKFQEPLWIFWKRVEADCWPNASGQSSNKVAVINTDTATKKPLDAPHTMI</sequence>
<accession>B2W2B0</accession>
<dbReference type="Proteomes" id="UP000001471">
    <property type="component" value="Unassembled WGS sequence"/>
</dbReference>
<evidence type="ECO:0000313" key="1">
    <source>
        <dbReference type="EMBL" id="EDU46396.1"/>
    </source>
</evidence>
<proteinExistence type="predicted"/>
<protein>
    <submittedName>
        <fullName evidence="1">Uncharacterized protein</fullName>
    </submittedName>
</protein>